<dbReference type="Gene3D" id="3.40.720.10">
    <property type="entry name" value="Alkaline Phosphatase, subunit A"/>
    <property type="match status" value="1"/>
</dbReference>
<dbReference type="Proteomes" id="UP001236014">
    <property type="component" value="Chromosome"/>
</dbReference>
<keyword evidence="2" id="KW-0479">Metal-binding</keyword>
<dbReference type="GO" id="GO:0046872">
    <property type="term" value="F:metal ion binding"/>
    <property type="evidence" value="ECO:0007669"/>
    <property type="project" value="UniProtKB-KW"/>
</dbReference>
<comment type="similarity">
    <text evidence="1">Belongs to the sulfatase family.</text>
</comment>
<dbReference type="CDD" id="cd16027">
    <property type="entry name" value="SGSH"/>
    <property type="match status" value="1"/>
</dbReference>
<dbReference type="InterPro" id="IPR050738">
    <property type="entry name" value="Sulfatase"/>
</dbReference>
<keyword evidence="3" id="KW-0378">Hydrolase</keyword>
<dbReference type="AlphaFoldDB" id="A0A9Y2MVJ1"/>
<proteinExistence type="inferred from homology"/>
<dbReference type="InterPro" id="IPR017850">
    <property type="entry name" value="Alkaline_phosphatase_core_sf"/>
</dbReference>
<dbReference type="PANTHER" id="PTHR42693:SF53">
    <property type="entry name" value="ENDO-4-O-SULFATASE"/>
    <property type="match status" value="1"/>
</dbReference>
<dbReference type="RefSeq" id="WP_285967530.1">
    <property type="nucleotide sequence ID" value="NZ_CP127294.1"/>
</dbReference>
<feature type="region of interest" description="Disordered" evidence="5">
    <location>
        <begin position="410"/>
        <end position="446"/>
    </location>
</feature>
<accession>A0A9Y2MVJ1</accession>
<reference evidence="7 8" key="1">
    <citation type="submission" date="2023-06" db="EMBL/GenBank/DDBJ databases">
        <authorList>
            <person name="Oyuntsetseg B."/>
            <person name="Kim S.B."/>
        </authorList>
    </citation>
    <scope>NUCLEOTIDE SEQUENCE [LARGE SCALE GENOMIC DNA]</scope>
    <source>
        <strain evidence="7 8">2-15</strain>
    </source>
</reference>
<evidence type="ECO:0000256" key="4">
    <source>
        <dbReference type="ARBA" id="ARBA00022837"/>
    </source>
</evidence>
<evidence type="ECO:0000313" key="7">
    <source>
        <dbReference type="EMBL" id="WIX76782.1"/>
    </source>
</evidence>
<dbReference type="PANTHER" id="PTHR42693">
    <property type="entry name" value="ARYLSULFATASE FAMILY MEMBER"/>
    <property type="match status" value="1"/>
</dbReference>
<protein>
    <submittedName>
        <fullName evidence="7">Sulfatase</fullName>
    </submittedName>
</protein>
<dbReference type="EMBL" id="CP127294">
    <property type="protein sequence ID" value="WIX76782.1"/>
    <property type="molecule type" value="Genomic_DNA"/>
</dbReference>
<dbReference type="InterPro" id="IPR000917">
    <property type="entry name" value="Sulfatase_N"/>
</dbReference>
<dbReference type="InterPro" id="IPR024607">
    <property type="entry name" value="Sulfatase_CS"/>
</dbReference>
<feature type="domain" description="Sulfatase N-terminal" evidence="6">
    <location>
        <begin position="7"/>
        <end position="287"/>
    </location>
</feature>
<dbReference type="SUPFAM" id="SSF53649">
    <property type="entry name" value="Alkaline phosphatase-like"/>
    <property type="match status" value="1"/>
</dbReference>
<name>A0A9Y2MVJ1_9PSEU</name>
<sequence>MTGPSRPNILLVHWHDLGRHLGTYGHPGVPSPNVDRLAEHGLRFDNAFATAPLCSPARGSLFTGRYPHDNGLLGLAHLGWEYRAGVRTLPALLGDAGYRTALAGMQHESSEPSTLGYQEFFALRTTYLEREYCDGVTDAATAWLARAALDDRPFFLSVGFEEVHRPYPTNRYAPDDPAGVEVPPFLPDNEWTRDDLASFQGSIRAADAAVGRLLSAVDELRLTADTWVVFTTDHGVAFPRAKSTLYDPGTGVALIMRPPAAWPSPRGATDRLFSHVDFVPTVLDALGLPVPPEVQGVSHAQWLRGGDPAPAREHVFTEKNFHDIYDPLRAVRDTEFKYIRNFEPRPLLPLPGDLEASPTRYGYGDAHLAHRPDDELYDLRDDPWEQHNVAADPQYAEVRARLARRLESWQQQSGDPLLKGPLPVPPWPRQPRYGALVDDEGGPWAR</sequence>
<keyword evidence="8" id="KW-1185">Reference proteome</keyword>
<dbReference type="KEGG" id="acab:QRX50_35890"/>
<dbReference type="Pfam" id="PF00884">
    <property type="entry name" value="Sulfatase"/>
    <property type="match status" value="1"/>
</dbReference>
<evidence type="ECO:0000256" key="3">
    <source>
        <dbReference type="ARBA" id="ARBA00022801"/>
    </source>
</evidence>
<organism evidence="7 8">
    <name type="scientific">Amycolatopsis carbonis</name>
    <dbReference type="NCBI Taxonomy" id="715471"/>
    <lineage>
        <taxon>Bacteria</taxon>
        <taxon>Bacillati</taxon>
        <taxon>Actinomycetota</taxon>
        <taxon>Actinomycetes</taxon>
        <taxon>Pseudonocardiales</taxon>
        <taxon>Pseudonocardiaceae</taxon>
        <taxon>Amycolatopsis</taxon>
    </lineage>
</organism>
<feature type="compositionally biased region" description="Acidic residues" evidence="5">
    <location>
        <begin position="437"/>
        <end position="446"/>
    </location>
</feature>
<keyword evidence="4" id="KW-0106">Calcium</keyword>
<evidence type="ECO:0000256" key="1">
    <source>
        <dbReference type="ARBA" id="ARBA00008779"/>
    </source>
</evidence>
<gene>
    <name evidence="7" type="ORF">QRX50_35890</name>
</gene>
<evidence type="ECO:0000256" key="2">
    <source>
        <dbReference type="ARBA" id="ARBA00022723"/>
    </source>
</evidence>
<dbReference type="GO" id="GO:0004065">
    <property type="term" value="F:arylsulfatase activity"/>
    <property type="evidence" value="ECO:0007669"/>
    <property type="project" value="TreeGrafter"/>
</dbReference>
<evidence type="ECO:0000256" key="5">
    <source>
        <dbReference type="SAM" id="MobiDB-lite"/>
    </source>
</evidence>
<evidence type="ECO:0000313" key="8">
    <source>
        <dbReference type="Proteomes" id="UP001236014"/>
    </source>
</evidence>
<dbReference type="PROSITE" id="PS00523">
    <property type="entry name" value="SULFATASE_1"/>
    <property type="match status" value="1"/>
</dbReference>
<evidence type="ECO:0000259" key="6">
    <source>
        <dbReference type="Pfam" id="PF00884"/>
    </source>
</evidence>